<reference evidence="7 8" key="1">
    <citation type="submission" date="2024-09" db="EMBL/GenBank/DDBJ databases">
        <authorList>
            <person name="Sun Q."/>
            <person name="Mori K."/>
        </authorList>
    </citation>
    <scope>NUCLEOTIDE SEQUENCE [LARGE SCALE GENOMIC DNA]</scope>
    <source>
        <strain evidence="7 8">CCM 8543</strain>
    </source>
</reference>
<comment type="subcellular location">
    <subcellularLocation>
        <location evidence="1">Membrane</location>
        <topology evidence="1">Single-pass membrane protein</topology>
    </subcellularLocation>
</comment>
<dbReference type="Proteomes" id="UP001589755">
    <property type="component" value="Unassembled WGS sequence"/>
</dbReference>
<keyword evidence="3" id="KW-1133">Transmembrane helix</keyword>
<dbReference type="Pfam" id="PF04357">
    <property type="entry name" value="TamB"/>
    <property type="match status" value="1"/>
</dbReference>
<dbReference type="InterPro" id="IPR007452">
    <property type="entry name" value="TamB_C"/>
</dbReference>
<proteinExistence type="predicted"/>
<evidence type="ECO:0000256" key="1">
    <source>
        <dbReference type="ARBA" id="ARBA00004167"/>
    </source>
</evidence>
<evidence type="ECO:0000256" key="5">
    <source>
        <dbReference type="SAM" id="SignalP"/>
    </source>
</evidence>
<keyword evidence="4" id="KW-0472">Membrane</keyword>
<evidence type="ECO:0000313" key="7">
    <source>
        <dbReference type="EMBL" id="MFC0207295.1"/>
    </source>
</evidence>
<dbReference type="RefSeq" id="WP_261518551.1">
    <property type="nucleotide sequence ID" value="NZ_JAODNW010000001.1"/>
</dbReference>
<keyword evidence="2" id="KW-0812">Transmembrane</keyword>
<feature type="domain" description="Translocation and assembly module TamB C-terminal" evidence="6">
    <location>
        <begin position="1185"/>
        <end position="1535"/>
    </location>
</feature>
<feature type="chain" id="PRO_5047066446" evidence="5">
    <location>
        <begin position="20"/>
        <end position="1535"/>
    </location>
</feature>
<sequence length="1535" mass="158484">MTRLLLALLLLLSALPAAAQDDGAQAEEDHSFFLSFIENQLSTPNRRIRIRGIQGVLSSSASIAEITVSDREGMWLRIENATIEWSRLALIVRQRLQIGRLAADSIEIFRRPVEDSNLPAPEARGFAVPELPIAVNLDQIEVPNIAFGEEVFGLQSAISLEGRLRLEAGSVDTALQVERLDGPGGRLSLTAVYTGGTKELTLDLALAEPQDGVVANLLNIEGRPPLSLTLAGAGPVGSLDLSLSLAAAGQPALSGTAQLRERPQGLAFTVDAGGPIARLVPARFRDFFGAETALKASGIAKSDGGMSLEALELSSAALQLRASADTASDGFLTRLTLDAGISDPRGEPVLLPVSGGETYLRTARLAASYGETGADWQATLAIEDLRTGTFAAERANISAGGVAENLSTPAARRITFDVEGALEELVAERADLAEALGNALRLSASGAWRAGAPVALDELRMAGHSFAAVLSGQISDFAYRGDIGLQAADLTPFSGLAGRDLGGSMDLAANGEVRPISGAFDLTFDSRAEELRIGTPSADALLAGATRITGRLARGPEGLTADAFRIANEQVEFLAQGTFASQAADFRFDAALADLALLSRSAEGRLTAVGRATGSDGTLALSLRTMVPEGRLLEKPLRQATIDFQGRLENEVLDGRLQGEAFLAGERVDLASDVTLASDGRRLRNIRFTAGGTRLVGDLDQNAGGLLTGALTLDAANLSTAAALFLIEAAGAAQATISLEPQEDEQHATLSASLQDVTLDRLSLQSARVEANAADLFGVPAIRGTLEAAGLAAGGVDVTRLDASASTSGDATSFSVTAALANGTDISTRGGFAPHDGGYRVSLEEAALDQGTVSARLLRPTTLTVQGEEIAFEPLEMDIAGGRLRAEGKIGRALDVALLIDAVPLSIANTVNPDLALDGTLDGEATIAGTRDEPEASFRLNGNTIAAAALRQAGIASLDIAATGATRAETLALDARATSPGGLRATLVGDVPLGDGALALDAELQAFPLSLLNARVPDQQLGGTLTGSARVTGSLDNPQAEFRVEAGAVTARALAEFGAAPLALSASGRFAEGAVTLGNASAAGPAGLAVSASGRVPLAGSGLAVDAQGSLPLALANRLLAERGTQVTGTAAVDAQIGGSLDNPLIRGTLSVQGASAVDPTTNLRLNDIQVDLGMEGETVSIRSVSATFARGGTVSLSGTVSTNAAAGFPADLAVRLDEARYTDGELVTATMSGALALAGPLTRDPLLSGNVTLQRVEIAVPEHFGGGADAVDVRHLGAPAPVRQTLRRARAEDGTPMPSERPSVLRLDVTVDAPARIFVRGRGLDAELGGSVRLTGPITSVNPVGGFQLIRGRLSILAQRITFDEGTVSLVGDLDPRLDFVARAERSDITIFITVAGRVSDLAINFSSQPELPEDEVLARLIFNRSVNELSPLQLAQLAAAAAELAGGRQTSLLGSLRGAAGLDELDVITDERGNVGVRAGRYIQENVYLGVEATSDGTTRGTINLDMTENLKARGAIGSDGNSSIGVFFERDY</sequence>
<gene>
    <name evidence="7" type="ORF">ACFFJ2_02660</name>
</gene>
<evidence type="ECO:0000313" key="8">
    <source>
        <dbReference type="Proteomes" id="UP001589755"/>
    </source>
</evidence>
<keyword evidence="5" id="KW-0732">Signal</keyword>
<dbReference type="EMBL" id="JBHLXD010000003">
    <property type="protein sequence ID" value="MFC0207295.1"/>
    <property type="molecule type" value="Genomic_DNA"/>
</dbReference>
<evidence type="ECO:0000256" key="4">
    <source>
        <dbReference type="ARBA" id="ARBA00023136"/>
    </source>
</evidence>
<accession>A0ABV6D3R0</accession>
<evidence type="ECO:0000256" key="3">
    <source>
        <dbReference type="ARBA" id="ARBA00022989"/>
    </source>
</evidence>
<evidence type="ECO:0000256" key="2">
    <source>
        <dbReference type="ARBA" id="ARBA00022692"/>
    </source>
</evidence>
<protein>
    <submittedName>
        <fullName evidence="7">Translocation/assembly module TamB domain-containing protein</fullName>
    </submittedName>
</protein>
<name>A0ABV6D3R0_9HYPH</name>
<keyword evidence="8" id="KW-1185">Reference proteome</keyword>
<feature type="signal peptide" evidence="5">
    <location>
        <begin position="1"/>
        <end position="19"/>
    </location>
</feature>
<organism evidence="7 8">
    <name type="scientific">Chelativorans intermedius</name>
    <dbReference type="NCBI Taxonomy" id="515947"/>
    <lineage>
        <taxon>Bacteria</taxon>
        <taxon>Pseudomonadati</taxon>
        <taxon>Pseudomonadota</taxon>
        <taxon>Alphaproteobacteria</taxon>
        <taxon>Hyphomicrobiales</taxon>
        <taxon>Phyllobacteriaceae</taxon>
        <taxon>Chelativorans</taxon>
    </lineage>
</organism>
<evidence type="ECO:0000259" key="6">
    <source>
        <dbReference type="Pfam" id="PF04357"/>
    </source>
</evidence>
<dbReference type="PANTHER" id="PTHR36985:SF1">
    <property type="entry name" value="TRANSLOCATION AND ASSEMBLY MODULE SUBUNIT TAMB"/>
    <property type="match status" value="1"/>
</dbReference>
<comment type="caution">
    <text evidence="7">The sequence shown here is derived from an EMBL/GenBank/DDBJ whole genome shotgun (WGS) entry which is preliminary data.</text>
</comment>
<dbReference type="PANTHER" id="PTHR36985">
    <property type="entry name" value="TRANSLOCATION AND ASSEMBLY MODULE SUBUNIT TAMB"/>
    <property type="match status" value="1"/>
</dbReference>